<dbReference type="PANTHER" id="PTHR11690:SF179">
    <property type="entry name" value="PICKPOCKET 10"/>
    <property type="match status" value="1"/>
</dbReference>
<keyword evidence="8 12" id="KW-0406">Ion transport</keyword>
<keyword evidence="11 12" id="KW-0407">Ion channel</keyword>
<name>A0A7R8YUP6_HERIL</name>
<protein>
    <recommendedName>
        <fullName evidence="16">Sodium channel protein Nach</fullName>
    </recommendedName>
</protein>
<evidence type="ECO:0000313" key="15">
    <source>
        <dbReference type="Proteomes" id="UP000594454"/>
    </source>
</evidence>
<reference evidence="14 15" key="1">
    <citation type="submission" date="2020-11" db="EMBL/GenBank/DDBJ databases">
        <authorList>
            <person name="Wallbank WR R."/>
            <person name="Pardo Diaz C."/>
            <person name="Kozak K."/>
            <person name="Martin S."/>
            <person name="Jiggins C."/>
            <person name="Moest M."/>
            <person name="Warren A I."/>
            <person name="Generalovic N T."/>
            <person name="Byers J.R.P. K."/>
            <person name="Montejo-Kovacevich G."/>
            <person name="Yen C E."/>
        </authorList>
    </citation>
    <scope>NUCLEOTIDE SEQUENCE [LARGE SCALE GENOMIC DNA]</scope>
</reference>
<keyword evidence="4 12" id="KW-0894">Sodium channel</keyword>
<keyword evidence="9 13" id="KW-0472">Membrane</keyword>
<dbReference type="InParanoid" id="A0A7R8YUP6"/>
<dbReference type="Proteomes" id="UP000594454">
    <property type="component" value="Chromosome 3"/>
</dbReference>
<evidence type="ECO:0000256" key="7">
    <source>
        <dbReference type="ARBA" id="ARBA00023053"/>
    </source>
</evidence>
<evidence type="ECO:0000256" key="12">
    <source>
        <dbReference type="RuleBase" id="RU000679"/>
    </source>
</evidence>
<dbReference type="PANTHER" id="PTHR11690">
    <property type="entry name" value="AMILORIDE-SENSITIVE SODIUM CHANNEL-RELATED"/>
    <property type="match status" value="1"/>
</dbReference>
<keyword evidence="10 12" id="KW-0739">Sodium transport</keyword>
<dbReference type="InterPro" id="IPR001873">
    <property type="entry name" value="ENaC"/>
</dbReference>
<evidence type="ECO:0000256" key="8">
    <source>
        <dbReference type="ARBA" id="ARBA00023065"/>
    </source>
</evidence>
<evidence type="ECO:0000256" key="11">
    <source>
        <dbReference type="ARBA" id="ARBA00023303"/>
    </source>
</evidence>
<comment type="subcellular location">
    <subcellularLocation>
        <location evidence="1">Membrane</location>
        <topology evidence="1">Multi-pass membrane protein</topology>
    </subcellularLocation>
</comment>
<evidence type="ECO:0000256" key="9">
    <source>
        <dbReference type="ARBA" id="ARBA00023136"/>
    </source>
</evidence>
<proteinExistence type="inferred from homology"/>
<keyword evidence="3 12" id="KW-0813">Transport</keyword>
<dbReference type="GO" id="GO:0015280">
    <property type="term" value="F:ligand-gated sodium channel activity"/>
    <property type="evidence" value="ECO:0007669"/>
    <property type="project" value="TreeGrafter"/>
</dbReference>
<evidence type="ECO:0000256" key="13">
    <source>
        <dbReference type="SAM" id="Phobius"/>
    </source>
</evidence>
<evidence type="ECO:0000256" key="2">
    <source>
        <dbReference type="ARBA" id="ARBA00007193"/>
    </source>
</evidence>
<dbReference type="FunCoup" id="A0A7R8YUP6">
    <property type="interactions" value="2"/>
</dbReference>
<sequence>MLSAKKIFREFFENSVIHGLAYFVKPSIVILERCVWFILEIAAICGCIIISLQSLNRYYHKSTVITLEKDFNIWNTTLPSMTICPMTRLDEQKYNDYCSARNISGQLKTELFQFLESLANSTYENFEDIKEFKSIEQMNIDPEDYMMLIYNLTQDLTRTPDIYSRVRNMNNEDHIHVEQILTEYGICYLTNSYLSEGLSAQYLITGKGPDVNEVEAEMGIIHRVRHANMFDGEVAYNFIGFKGAISIFIHGPYETMDIARNYGYTTEMIEYNTAPTELLASDAFRRRTTIEQRGCRFHQESNLTYFKRVYTKNLCNQECRIGFALEKCKCIPHFYPNRDILLTFLNGSKVIINCNCLQNCQDMEVVVDDKEVKIFKDFLSKDFKINILNTPWNVKLQVRLASEELVSSFGASVVFKRYPLNRFKRQILFTMTDLLVSIGGTAALFLGFSVLGAVEVIYFFTLRVCCMSWSLLGSKKRTKKVVLRSKKKVVAKEMHFRI</sequence>
<dbReference type="Gene3D" id="1.10.287.770">
    <property type="entry name" value="YojJ-like"/>
    <property type="match status" value="1"/>
</dbReference>
<evidence type="ECO:0000256" key="3">
    <source>
        <dbReference type="ARBA" id="ARBA00022448"/>
    </source>
</evidence>
<evidence type="ECO:0000256" key="4">
    <source>
        <dbReference type="ARBA" id="ARBA00022461"/>
    </source>
</evidence>
<dbReference type="Pfam" id="PF00858">
    <property type="entry name" value="ASC"/>
    <property type="match status" value="1"/>
</dbReference>
<evidence type="ECO:0000313" key="14">
    <source>
        <dbReference type="EMBL" id="CAD7086027.1"/>
    </source>
</evidence>
<evidence type="ECO:0000256" key="6">
    <source>
        <dbReference type="ARBA" id="ARBA00022989"/>
    </source>
</evidence>
<keyword evidence="15" id="KW-1185">Reference proteome</keyword>
<keyword evidence="7" id="KW-0915">Sodium</keyword>
<dbReference type="GO" id="GO:0005886">
    <property type="term" value="C:plasma membrane"/>
    <property type="evidence" value="ECO:0007669"/>
    <property type="project" value="TreeGrafter"/>
</dbReference>
<keyword evidence="5 12" id="KW-0812">Transmembrane</keyword>
<evidence type="ECO:0008006" key="16">
    <source>
        <dbReference type="Google" id="ProtNLM"/>
    </source>
</evidence>
<dbReference type="EMBL" id="LR899011">
    <property type="protein sequence ID" value="CAD7086027.1"/>
    <property type="molecule type" value="Genomic_DNA"/>
</dbReference>
<feature type="transmembrane region" description="Helical" evidence="13">
    <location>
        <begin position="427"/>
        <end position="450"/>
    </location>
</feature>
<dbReference type="OrthoDB" id="6628406at2759"/>
<gene>
    <name evidence="14" type="ORF">HERILL_LOCUS8828</name>
</gene>
<evidence type="ECO:0000256" key="10">
    <source>
        <dbReference type="ARBA" id="ARBA00023201"/>
    </source>
</evidence>
<comment type="similarity">
    <text evidence="2 12">Belongs to the amiloride-sensitive sodium channel (TC 1.A.6) family.</text>
</comment>
<evidence type="ECO:0000256" key="1">
    <source>
        <dbReference type="ARBA" id="ARBA00004141"/>
    </source>
</evidence>
<accession>A0A7R8YUP6</accession>
<keyword evidence="6 13" id="KW-1133">Transmembrane helix</keyword>
<dbReference type="AlphaFoldDB" id="A0A7R8YUP6"/>
<evidence type="ECO:0000256" key="5">
    <source>
        <dbReference type="ARBA" id="ARBA00022692"/>
    </source>
</evidence>
<organism evidence="14 15">
    <name type="scientific">Hermetia illucens</name>
    <name type="common">Black soldier fly</name>
    <dbReference type="NCBI Taxonomy" id="343691"/>
    <lineage>
        <taxon>Eukaryota</taxon>
        <taxon>Metazoa</taxon>
        <taxon>Ecdysozoa</taxon>
        <taxon>Arthropoda</taxon>
        <taxon>Hexapoda</taxon>
        <taxon>Insecta</taxon>
        <taxon>Pterygota</taxon>
        <taxon>Neoptera</taxon>
        <taxon>Endopterygota</taxon>
        <taxon>Diptera</taxon>
        <taxon>Brachycera</taxon>
        <taxon>Stratiomyomorpha</taxon>
        <taxon>Stratiomyidae</taxon>
        <taxon>Hermetiinae</taxon>
        <taxon>Hermetia</taxon>
    </lineage>
</organism>